<feature type="region of interest" description="Disordered" evidence="2">
    <location>
        <begin position="290"/>
        <end position="315"/>
    </location>
</feature>
<dbReference type="AlphaFoldDB" id="E4V3Z7"/>
<reference evidence="4" key="1">
    <citation type="journal article" date="2012" name="MBio">
        <title>Comparative genome analysis of Trichophyton rubrum and related dermatophytes reveals candidate genes involved in infection.</title>
        <authorList>
            <person name="Martinez D.A."/>
            <person name="Oliver B.G."/>
            <person name="Graeser Y."/>
            <person name="Goldberg J.M."/>
            <person name="Li W."/>
            <person name="Martinez-Rossi N.M."/>
            <person name="Monod M."/>
            <person name="Shelest E."/>
            <person name="Barton R.C."/>
            <person name="Birch E."/>
            <person name="Brakhage A.A."/>
            <person name="Chen Z."/>
            <person name="Gurr S.J."/>
            <person name="Heiman D."/>
            <person name="Heitman J."/>
            <person name="Kosti I."/>
            <person name="Rossi A."/>
            <person name="Saif S."/>
            <person name="Samalova M."/>
            <person name="Saunders C.W."/>
            <person name="Shea T."/>
            <person name="Summerbell R.C."/>
            <person name="Xu J."/>
            <person name="Young S."/>
            <person name="Zeng Q."/>
            <person name="Birren B.W."/>
            <person name="Cuomo C.A."/>
            <person name="White T.C."/>
        </authorList>
    </citation>
    <scope>NUCLEOTIDE SEQUENCE [LARGE SCALE GENOMIC DNA]</scope>
    <source>
        <strain evidence="4">ATCC MYA-4604 / CBS 118893</strain>
    </source>
</reference>
<dbReference type="EMBL" id="DS989828">
    <property type="protein sequence ID" value="EFR04721.1"/>
    <property type="molecule type" value="Genomic_DNA"/>
</dbReference>
<feature type="region of interest" description="Disordered" evidence="2">
    <location>
        <begin position="232"/>
        <end position="274"/>
    </location>
</feature>
<dbReference type="VEuPathDB" id="FungiDB:MGYG_07729"/>
<organism evidence="4">
    <name type="scientific">Arthroderma gypseum (strain ATCC MYA-4604 / CBS 118893)</name>
    <name type="common">Microsporum gypseum</name>
    <dbReference type="NCBI Taxonomy" id="535722"/>
    <lineage>
        <taxon>Eukaryota</taxon>
        <taxon>Fungi</taxon>
        <taxon>Dikarya</taxon>
        <taxon>Ascomycota</taxon>
        <taxon>Pezizomycotina</taxon>
        <taxon>Eurotiomycetes</taxon>
        <taxon>Eurotiomycetidae</taxon>
        <taxon>Onygenales</taxon>
        <taxon>Arthrodermataceae</taxon>
        <taxon>Nannizzia</taxon>
    </lineage>
</organism>
<proteinExistence type="predicted"/>
<evidence type="ECO:0000313" key="4">
    <source>
        <dbReference type="Proteomes" id="UP000002669"/>
    </source>
</evidence>
<keyword evidence="4" id="KW-1185">Reference proteome</keyword>
<dbReference type="eggNOG" id="ENOG502SY80">
    <property type="taxonomic scope" value="Eukaryota"/>
</dbReference>
<feature type="coiled-coil region" evidence="1">
    <location>
        <begin position="112"/>
        <end position="139"/>
    </location>
</feature>
<dbReference type="OrthoDB" id="4776522at2759"/>
<evidence type="ECO:0000256" key="2">
    <source>
        <dbReference type="SAM" id="MobiDB-lite"/>
    </source>
</evidence>
<sequence>MGLTRSRRGSWRGECTHVSVARVLDTDGSIGCSRCGNGLAMRWVYVCTEDMQRTLSDGFLRGLAEPVSSSSSLSSQQEIELPLNEWMTKAIEDGHYTEDQVRTLREQRASVLEAMRMEATRREEERERAEAEADVLHRAGILPLRPPPGLPVPPSAARNSITGMLMEDLEGPVIPRCDRSFCQRCRPSHQERAWQSLTRLCSNDNQLVLKNTATGEPVNSIYDIPMSEIMRPLPGYEDDSDLGKVEDKVQDNPDDKVEDKVEDKANEEELSRVSSTDIWDDWSDLIWSKKSHQNDNSEQPEIPERSPKRPCLPFGRPRLLRMSRFIAQRGGLPFSSFSPPDQGPQPEADNDEDAITEAPTKNE</sequence>
<evidence type="ECO:0000256" key="1">
    <source>
        <dbReference type="SAM" id="Coils"/>
    </source>
</evidence>
<dbReference type="GeneID" id="10025725"/>
<gene>
    <name evidence="3" type="ORF">MGYG_07729</name>
</gene>
<evidence type="ECO:0000313" key="3">
    <source>
        <dbReference type="EMBL" id="EFR04721.1"/>
    </source>
</evidence>
<keyword evidence="1" id="KW-0175">Coiled coil</keyword>
<feature type="compositionally biased region" description="Basic and acidic residues" evidence="2">
    <location>
        <begin position="241"/>
        <end position="271"/>
    </location>
</feature>
<name>E4V3Z7_ARTGP</name>
<dbReference type="STRING" id="535722.E4V3Z7"/>
<dbReference type="HOGENOM" id="CLU_778389_0_0_1"/>
<dbReference type="RefSeq" id="XP_003170484.1">
    <property type="nucleotide sequence ID" value="XM_003170436.1"/>
</dbReference>
<dbReference type="Proteomes" id="UP000002669">
    <property type="component" value="Unassembled WGS sequence"/>
</dbReference>
<dbReference type="OMA" id="LVRMPKF"/>
<dbReference type="InParanoid" id="E4V3Z7"/>
<accession>E4V3Z7</accession>
<feature type="region of interest" description="Disordered" evidence="2">
    <location>
        <begin position="330"/>
        <end position="363"/>
    </location>
</feature>
<protein>
    <submittedName>
        <fullName evidence="3">Uncharacterized protein</fullName>
    </submittedName>
</protein>